<dbReference type="AlphaFoldDB" id="D8RAD6"/>
<dbReference type="PANTHER" id="PTHR28617">
    <property type="entry name" value="CILIA- AND FLAGELLA-ASSOCIATED PROTEIN 77"/>
    <property type="match status" value="1"/>
</dbReference>
<dbReference type="Gramene" id="EFJ15972">
    <property type="protein sequence ID" value="EFJ15972"/>
    <property type="gene ID" value="SELMODRAFT_422470"/>
</dbReference>
<dbReference type="HOGENOM" id="CLU_1091532_0_0_1"/>
<dbReference type="KEGG" id="smo:SELMODRAFT_422470"/>
<dbReference type="KEGG" id="smo:SELMODRAFT_409104"/>
<dbReference type="Gramene" id="EFJ30596">
    <property type="protein sequence ID" value="EFJ30596"/>
    <property type="gene ID" value="SELMODRAFT_409104"/>
</dbReference>
<organism evidence="4">
    <name type="scientific">Selaginella moellendorffii</name>
    <name type="common">Spikemoss</name>
    <dbReference type="NCBI Taxonomy" id="88036"/>
    <lineage>
        <taxon>Eukaryota</taxon>
        <taxon>Viridiplantae</taxon>
        <taxon>Streptophyta</taxon>
        <taxon>Embryophyta</taxon>
        <taxon>Tracheophyta</taxon>
        <taxon>Lycopodiopsida</taxon>
        <taxon>Selaginellales</taxon>
        <taxon>Selaginellaceae</taxon>
        <taxon>Selaginella</taxon>
    </lineage>
</organism>
<dbReference type="PANTHER" id="PTHR28617:SF1">
    <property type="entry name" value="CILIA- AND FLAGELLA-ASSOCIATED PROTEIN 77"/>
    <property type="match status" value="1"/>
</dbReference>
<evidence type="ECO:0000256" key="1">
    <source>
        <dbReference type="SAM" id="MobiDB-lite"/>
    </source>
</evidence>
<dbReference type="eggNOG" id="ENOG502SZ71">
    <property type="taxonomic scope" value="Eukaryota"/>
</dbReference>
<name>D8RAD6_SELML</name>
<accession>D8RAD6</accession>
<dbReference type="Proteomes" id="UP000001514">
    <property type="component" value="Unassembled WGS sequence"/>
</dbReference>
<protein>
    <submittedName>
        <fullName evidence="3">Uncharacterized protein</fullName>
    </submittedName>
</protein>
<dbReference type="OMA" id="PNRDFPE"/>
<dbReference type="Pfam" id="PF14825">
    <property type="entry name" value="CFAP77"/>
    <property type="match status" value="1"/>
</dbReference>
<dbReference type="EMBL" id="GL377575">
    <property type="protein sequence ID" value="EFJ30596.1"/>
    <property type="molecule type" value="Genomic_DNA"/>
</dbReference>
<dbReference type="EMBL" id="GL377621">
    <property type="protein sequence ID" value="EFJ15972.1"/>
    <property type="molecule type" value="Genomic_DNA"/>
</dbReference>
<evidence type="ECO:0000313" key="3">
    <source>
        <dbReference type="EMBL" id="EFJ30596.1"/>
    </source>
</evidence>
<proteinExistence type="predicted"/>
<dbReference type="InterPro" id="IPR029147">
    <property type="entry name" value="CFAP77"/>
</dbReference>
<dbReference type="InParanoid" id="D8RAD6"/>
<evidence type="ECO:0000313" key="2">
    <source>
        <dbReference type="EMBL" id="EFJ15972.1"/>
    </source>
</evidence>
<sequence length="266" mass="30759">MSNPGNMTYDESDHPRMGNVRSSSAKDEILIKPKLGAGKRSTRNLPSDNFIYGVLNEYSPTVKELMVFRENVPDPSAAKGTDLRAMNKKAPKMKVTRADEQRMYRREHPIKLKVKQRLANVAPLPSVVNPDHVYGTPLERGDSMDEVIRYAYGYDFIRMNTQHHHDFQVIRPVFVPVKNNKTTDMRIIRWFYWRNPPRPKQRFVISKFKNVPHKINNLQKIPLLRDERPPVFPKRKINKKQQEEEEPGGHIPCVNMGCNTCAKSGA</sequence>
<evidence type="ECO:0000313" key="4">
    <source>
        <dbReference type="Proteomes" id="UP000001514"/>
    </source>
</evidence>
<reference evidence="3 4" key="1">
    <citation type="journal article" date="2011" name="Science">
        <title>The Selaginella genome identifies genetic changes associated with the evolution of vascular plants.</title>
        <authorList>
            <person name="Banks J.A."/>
            <person name="Nishiyama T."/>
            <person name="Hasebe M."/>
            <person name="Bowman J.L."/>
            <person name="Gribskov M."/>
            <person name="dePamphilis C."/>
            <person name="Albert V.A."/>
            <person name="Aono N."/>
            <person name="Aoyama T."/>
            <person name="Ambrose B.A."/>
            <person name="Ashton N.W."/>
            <person name="Axtell M.J."/>
            <person name="Barker E."/>
            <person name="Barker M.S."/>
            <person name="Bennetzen J.L."/>
            <person name="Bonawitz N.D."/>
            <person name="Chapple C."/>
            <person name="Cheng C."/>
            <person name="Correa L.G."/>
            <person name="Dacre M."/>
            <person name="DeBarry J."/>
            <person name="Dreyer I."/>
            <person name="Elias M."/>
            <person name="Engstrom E.M."/>
            <person name="Estelle M."/>
            <person name="Feng L."/>
            <person name="Finet C."/>
            <person name="Floyd S.K."/>
            <person name="Frommer W.B."/>
            <person name="Fujita T."/>
            <person name="Gramzow L."/>
            <person name="Gutensohn M."/>
            <person name="Harholt J."/>
            <person name="Hattori M."/>
            <person name="Heyl A."/>
            <person name="Hirai T."/>
            <person name="Hiwatashi Y."/>
            <person name="Ishikawa M."/>
            <person name="Iwata M."/>
            <person name="Karol K.G."/>
            <person name="Koehler B."/>
            <person name="Kolukisaoglu U."/>
            <person name="Kubo M."/>
            <person name="Kurata T."/>
            <person name="Lalonde S."/>
            <person name="Li K."/>
            <person name="Li Y."/>
            <person name="Litt A."/>
            <person name="Lyons E."/>
            <person name="Manning G."/>
            <person name="Maruyama T."/>
            <person name="Michael T.P."/>
            <person name="Mikami K."/>
            <person name="Miyazaki S."/>
            <person name="Morinaga S."/>
            <person name="Murata T."/>
            <person name="Mueller-Roeber B."/>
            <person name="Nelson D.R."/>
            <person name="Obara M."/>
            <person name="Oguri Y."/>
            <person name="Olmstead R.G."/>
            <person name="Onodera N."/>
            <person name="Petersen B.L."/>
            <person name="Pils B."/>
            <person name="Prigge M."/>
            <person name="Rensing S.A."/>
            <person name="Riano-Pachon D.M."/>
            <person name="Roberts A.W."/>
            <person name="Sato Y."/>
            <person name="Scheller H.V."/>
            <person name="Schulz B."/>
            <person name="Schulz C."/>
            <person name="Shakirov E.V."/>
            <person name="Shibagaki N."/>
            <person name="Shinohara N."/>
            <person name="Shippen D.E."/>
            <person name="Soerensen I."/>
            <person name="Sotooka R."/>
            <person name="Sugimoto N."/>
            <person name="Sugita M."/>
            <person name="Sumikawa N."/>
            <person name="Tanurdzic M."/>
            <person name="Theissen G."/>
            <person name="Ulvskov P."/>
            <person name="Wakazuki S."/>
            <person name="Weng J.K."/>
            <person name="Willats W.W."/>
            <person name="Wipf D."/>
            <person name="Wolf P.G."/>
            <person name="Yang L."/>
            <person name="Zimmer A.D."/>
            <person name="Zhu Q."/>
            <person name="Mitros T."/>
            <person name="Hellsten U."/>
            <person name="Loque D."/>
            <person name="Otillar R."/>
            <person name="Salamov A."/>
            <person name="Schmutz J."/>
            <person name="Shapiro H."/>
            <person name="Lindquist E."/>
            <person name="Lucas S."/>
            <person name="Rokhsar D."/>
            <person name="Grigoriev I.V."/>
        </authorList>
    </citation>
    <scope>NUCLEOTIDE SEQUENCE [LARGE SCALE GENOMIC DNA]</scope>
</reference>
<keyword evidence="4" id="KW-1185">Reference proteome</keyword>
<gene>
    <name evidence="3" type="ORF">SELMODRAFT_409104</name>
    <name evidence="2" type="ORF">SELMODRAFT_422470</name>
</gene>
<feature type="region of interest" description="Disordered" evidence="1">
    <location>
        <begin position="1"/>
        <end position="24"/>
    </location>
</feature>